<sequence>MFTNKLAKNNRMHPYAHALRRHKEHINEVALANTLPPPQNTEVGRGHNEEKIDRPLDQALIMLFLRFCTTQKLFYFRSTSAFI</sequence>
<dbReference type="AlphaFoldDB" id="A0A1Q3EF63"/>
<dbReference type="Proteomes" id="UP000188533">
    <property type="component" value="Unassembled WGS sequence"/>
</dbReference>
<evidence type="ECO:0000313" key="2">
    <source>
        <dbReference type="Proteomes" id="UP000188533"/>
    </source>
</evidence>
<accession>A0A1Q3EF63</accession>
<reference evidence="1 2" key="1">
    <citation type="submission" date="2016-08" db="EMBL/GenBank/DDBJ databases">
        <authorList>
            <consortium name="Lentinula edodes genome sequencing consortium"/>
            <person name="Sakamoto Y."/>
            <person name="Nakade K."/>
            <person name="Sato S."/>
            <person name="Yoshida Y."/>
            <person name="Miyazaki K."/>
            <person name="Natsume S."/>
            <person name="Konno N."/>
        </authorList>
    </citation>
    <scope>NUCLEOTIDE SEQUENCE [LARGE SCALE GENOMIC DNA]</scope>
    <source>
        <strain evidence="1 2">NBRC 111202</strain>
    </source>
</reference>
<name>A0A1Q3EF63_LENED</name>
<keyword evidence="2" id="KW-1185">Reference proteome</keyword>
<organism evidence="1 2">
    <name type="scientific">Lentinula edodes</name>
    <name type="common">Shiitake mushroom</name>
    <name type="synonym">Lentinus edodes</name>
    <dbReference type="NCBI Taxonomy" id="5353"/>
    <lineage>
        <taxon>Eukaryota</taxon>
        <taxon>Fungi</taxon>
        <taxon>Dikarya</taxon>
        <taxon>Basidiomycota</taxon>
        <taxon>Agaricomycotina</taxon>
        <taxon>Agaricomycetes</taxon>
        <taxon>Agaricomycetidae</taxon>
        <taxon>Agaricales</taxon>
        <taxon>Marasmiineae</taxon>
        <taxon>Omphalotaceae</taxon>
        <taxon>Lentinula</taxon>
    </lineage>
</organism>
<dbReference type="EMBL" id="BDGU01000270">
    <property type="protein sequence ID" value="GAW05812.1"/>
    <property type="molecule type" value="Genomic_DNA"/>
</dbReference>
<comment type="caution">
    <text evidence="1">The sequence shown here is derived from an EMBL/GenBank/DDBJ whole genome shotgun (WGS) entry which is preliminary data.</text>
</comment>
<evidence type="ECO:0000313" key="1">
    <source>
        <dbReference type="EMBL" id="GAW05812.1"/>
    </source>
</evidence>
<protein>
    <submittedName>
        <fullName evidence="1">Uncharacterized protein</fullName>
    </submittedName>
</protein>
<gene>
    <name evidence="1" type="ORF">LENED_007692</name>
</gene>
<proteinExistence type="predicted"/>
<reference evidence="1 2" key="2">
    <citation type="submission" date="2017-02" db="EMBL/GenBank/DDBJ databases">
        <title>A genome survey and senescence transcriptome analysis in Lentinula edodes.</title>
        <authorList>
            <person name="Sakamoto Y."/>
            <person name="Nakade K."/>
            <person name="Sato S."/>
            <person name="Yoshida Y."/>
            <person name="Miyazaki K."/>
            <person name="Natsume S."/>
            <person name="Konno N."/>
        </authorList>
    </citation>
    <scope>NUCLEOTIDE SEQUENCE [LARGE SCALE GENOMIC DNA]</scope>
    <source>
        <strain evidence="1 2">NBRC 111202</strain>
    </source>
</reference>